<dbReference type="VEuPathDB" id="FungiDB:VP01_1820g1"/>
<dbReference type="AlphaFoldDB" id="A0A0L6VE15"/>
<protein>
    <submittedName>
        <fullName evidence="2">Uncharacterized protein</fullName>
    </submittedName>
</protein>
<dbReference type="InterPro" id="IPR040521">
    <property type="entry name" value="KDZ"/>
</dbReference>
<dbReference type="Proteomes" id="UP000037035">
    <property type="component" value="Unassembled WGS sequence"/>
</dbReference>
<evidence type="ECO:0000256" key="1">
    <source>
        <dbReference type="SAM" id="MobiDB-lite"/>
    </source>
</evidence>
<organism evidence="2 3">
    <name type="scientific">Puccinia sorghi</name>
    <dbReference type="NCBI Taxonomy" id="27349"/>
    <lineage>
        <taxon>Eukaryota</taxon>
        <taxon>Fungi</taxon>
        <taxon>Dikarya</taxon>
        <taxon>Basidiomycota</taxon>
        <taxon>Pucciniomycotina</taxon>
        <taxon>Pucciniomycetes</taxon>
        <taxon>Pucciniales</taxon>
        <taxon>Pucciniaceae</taxon>
        <taxon>Puccinia</taxon>
    </lineage>
</organism>
<dbReference type="STRING" id="27349.A0A0L6VE15"/>
<sequence length="478" mass="54655">MQGRLNWGGATGSGNQRGFGGAGTQWEQERGEGRSYLIRTTLHRISMFGIGILPYLFRLYYGNWVLLSPLSRNTPLVTPHIFVQPSKLDGFNDYISAQEALHKVPKKVMANNTCNETTWRACNDTGLMGLCFGHNSVIYMANIHGSGDTQAHPLTIIKHILSHINEERPVGILYDIGCLLDKYMNLVRTLTLHYDCRPSSWFVFSFVCWRNIFPNSSGWGLSDGESLKQLCSVFSPQVSPLKYAKRSNRVLALSHSQAFNKLGLHCKSFYLSQPIIDHYFCVNTAIDKVFRTWVSLSFCMILSIDIQAGPGPWDTEGKTVMDLVQLRNPNSKRGANYTVDFFRAQSSQVRAAIEQEDADAQKKKLAQFLVDEEILKSYRGITRNFVELNKRNSGCRRCYGRQNRIFTNSRLKYGRRGSRLRLFSRVTSWGHGSRNESWLQSSAVRPRWRRQLNYLMIGDKRICKRPIPANLRCRKIKT</sequence>
<dbReference type="PANTHER" id="PTHR33096">
    <property type="entry name" value="CXC2 DOMAIN-CONTAINING PROTEIN"/>
    <property type="match status" value="1"/>
</dbReference>
<dbReference type="Pfam" id="PF18758">
    <property type="entry name" value="KDZ"/>
    <property type="match status" value="1"/>
</dbReference>
<accession>A0A0L6VE15</accession>
<comment type="caution">
    <text evidence="2">The sequence shown here is derived from an EMBL/GenBank/DDBJ whole genome shotgun (WGS) entry which is preliminary data.</text>
</comment>
<dbReference type="EMBL" id="LAVV01006638">
    <property type="protein sequence ID" value="KNZ58998.1"/>
    <property type="molecule type" value="Genomic_DNA"/>
</dbReference>
<gene>
    <name evidence="2" type="ORF">VP01_1820g1</name>
</gene>
<evidence type="ECO:0000313" key="2">
    <source>
        <dbReference type="EMBL" id="KNZ58998.1"/>
    </source>
</evidence>
<name>A0A0L6VE15_9BASI</name>
<dbReference type="OrthoDB" id="3253684at2759"/>
<proteinExistence type="predicted"/>
<evidence type="ECO:0000313" key="3">
    <source>
        <dbReference type="Proteomes" id="UP000037035"/>
    </source>
</evidence>
<feature type="compositionally biased region" description="Gly residues" evidence="1">
    <location>
        <begin position="9"/>
        <end position="23"/>
    </location>
</feature>
<reference evidence="2 3" key="1">
    <citation type="submission" date="2015-08" db="EMBL/GenBank/DDBJ databases">
        <title>Next Generation Sequencing and Analysis of the Genome of Puccinia sorghi L Schw, the Causal Agent of Maize Common Rust.</title>
        <authorList>
            <person name="Rochi L."/>
            <person name="Burguener G."/>
            <person name="Darino M."/>
            <person name="Turjanski A."/>
            <person name="Kreff E."/>
            <person name="Dieguez M.J."/>
            <person name="Sacco F."/>
        </authorList>
    </citation>
    <scope>NUCLEOTIDE SEQUENCE [LARGE SCALE GENOMIC DNA]</scope>
    <source>
        <strain evidence="2 3">RO10H11247</strain>
    </source>
</reference>
<feature type="region of interest" description="Disordered" evidence="1">
    <location>
        <begin position="1"/>
        <end position="27"/>
    </location>
</feature>
<keyword evidence="3" id="KW-1185">Reference proteome</keyword>
<dbReference type="PANTHER" id="PTHR33096:SF1">
    <property type="entry name" value="CXC1-LIKE CYSTEINE CLUSTER ASSOCIATED WITH KDZ TRANSPOSASES DOMAIN-CONTAINING PROTEIN"/>
    <property type="match status" value="1"/>
</dbReference>